<evidence type="ECO:0000313" key="9">
    <source>
        <dbReference type="Proteomes" id="UP000515158"/>
    </source>
</evidence>
<dbReference type="SUPFAM" id="SSF50494">
    <property type="entry name" value="Trypsin-like serine proteases"/>
    <property type="match status" value="1"/>
</dbReference>
<evidence type="ECO:0000313" key="10">
    <source>
        <dbReference type="RefSeq" id="XP_034254979.1"/>
    </source>
</evidence>
<dbReference type="InterPro" id="IPR043504">
    <property type="entry name" value="Peptidase_S1_PA_chymotrypsin"/>
</dbReference>
<reference evidence="10" key="1">
    <citation type="submission" date="2025-08" db="UniProtKB">
        <authorList>
            <consortium name="RefSeq"/>
        </authorList>
    </citation>
    <scope>IDENTIFICATION</scope>
    <source>
        <tissue evidence="10">Total insect</tissue>
    </source>
</reference>
<dbReference type="PANTHER" id="PTHR24276:SF91">
    <property type="entry name" value="AT26814P-RELATED"/>
    <property type="match status" value="1"/>
</dbReference>
<evidence type="ECO:0000256" key="3">
    <source>
        <dbReference type="ARBA" id="ARBA00022801"/>
    </source>
</evidence>
<dbReference type="Pfam" id="PF00089">
    <property type="entry name" value="Trypsin"/>
    <property type="match status" value="1"/>
</dbReference>
<dbReference type="Gene3D" id="2.40.10.10">
    <property type="entry name" value="Trypsin-like serine proteases"/>
    <property type="match status" value="2"/>
</dbReference>
<dbReference type="GO" id="GO:0006508">
    <property type="term" value="P:proteolysis"/>
    <property type="evidence" value="ECO:0007669"/>
    <property type="project" value="UniProtKB-KW"/>
</dbReference>
<evidence type="ECO:0000256" key="2">
    <source>
        <dbReference type="ARBA" id="ARBA00022670"/>
    </source>
</evidence>
<dbReference type="InterPro" id="IPR050430">
    <property type="entry name" value="Peptidase_S1"/>
</dbReference>
<evidence type="ECO:0000259" key="8">
    <source>
        <dbReference type="PROSITE" id="PS50240"/>
    </source>
</evidence>
<dbReference type="AlphaFoldDB" id="A0A6P9AC83"/>
<feature type="chain" id="PRO_5027844168" evidence="7">
    <location>
        <begin position="20"/>
        <end position="291"/>
    </location>
</feature>
<dbReference type="FunFam" id="2.40.10.10:FF:000068">
    <property type="entry name" value="transmembrane protease serine 2"/>
    <property type="match status" value="1"/>
</dbReference>
<dbReference type="InterPro" id="IPR018114">
    <property type="entry name" value="TRYPSIN_HIS"/>
</dbReference>
<dbReference type="RefSeq" id="XP_034254979.1">
    <property type="nucleotide sequence ID" value="XM_034399088.1"/>
</dbReference>
<proteinExistence type="inferred from homology"/>
<dbReference type="PRINTS" id="PR00722">
    <property type="entry name" value="CHYMOTRYPSIN"/>
</dbReference>
<evidence type="ECO:0000256" key="1">
    <source>
        <dbReference type="ARBA" id="ARBA00007664"/>
    </source>
</evidence>
<dbReference type="PROSITE" id="PS51257">
    <property type="entry name" value="PROKAR_LIPOPROTEIN"/>
    <property type="match status" value="1"/>
</dbReference>
<keyword evidence="5" id="KW-1015">Disulfide bond</keyword>
<name>A0A6P9AC83_THRPL</name>
<dbReference type="GO" id="GO:0004252">
    <property type="term" value="F:serine-type endopeptidase activity"/>
    <property type="evidence" value="ECO:0007669"/>
    <property type="project" value="InterPro"/>
</dbReference>
<sequence length="291" mass="30894">MKTAVLLCVALAGCACALAAGEGDEVQAAVGKLEKAFFTDVPAPSKKESHGLRIINGQVAAPGQFPYYVGVYIDLSGFCGGSLINKKWVLTAAHCVDGGNFWALFMGVTSMWMAKQEGREVHVTRGGLHHPDYDSKLIINDLGLIQLMNEVTITNLIGTVTLTPKGVDYVGSSPTVAGFGKIHDLPKIISDDLMFTSMPVVSSDICYDAYGSEHPSFICLATDQVKTSSCNGDSGGPLVVYDAQNNPTQIGATSFGATASCEEGYPVGFVNLAYFIDWIAESTGIPYPFNQ</sequence>
<dbReference type="InParanoid" id="A0A6P9AC83"/>
<protein>
    <submittedName>
        <fullName evidence="10">Brachyurin-like</fullName>
    </submittedName>
</protein>
<accession>A0A6P9AC83</accession>
<dbReference type="InterPro" id="IPR033116">
    <property type="entry name" value="TRYPSIN_SER"/>
</dbReference>
<feature type="domain" description="Peptidase S1" evidence="8">
    <location>
        <begin position="54"/>
        <end position="284"/>
    </location>
</feature>
<dbReference type="CDD" id="cd00190">
    <property type="entry name" value="Tryp_SPc"/>
    <property type="match status" value="1"/>
</dbReference>
<dbReference type="InterPro" id="IPR009003">
    <property type="entry name" value="Peptidase_S1_PA"/>
</dbReference>
<dbReference type="PROSITE" id="PS00135">
    <property type="entry name" value="TRYPSIN_SER"/>
    <property type="match status" value="1"/>
</dbReference>
<dbReference type="InterPro" id="IPR001314">
    <property type="entry name" value="Peptidase_S1A"/>
</dbReference>
<keyword evidence="2 6" id="KW-0645">Protease</keyword>
<dbReference type="InterPro" id="IPR001254">
    <property type="entry name" value="Trypsin_dom"/>
</dbReference>
<dbReference type="KEGG" id="tpal:117653429"/>
<keyword evidence="7" id="KW-0732">Signal</keyword>
<evidence type="ECO:0000256" key="6">
    <source>
        <dbReference type="RuleBase" id="RU363034"/>
    </source>
</evidence>
<dbReference type="PANTHER" id="PTHR24276">
    <property type="entry name" value="POLYSERASE-RELATED"/>
    <property type="match status" value="1"/>
</dbReference>
<evidence type="ECO:0000256" key="7">
    <source>
        <dbReference type="SAM" id="SignalP"/>
    </source>
</evidence>
<organism evidence="10">
    <name type="scientific">Thrips palmi</name>
    <name type="common">Melon thrips</name>
    <dbReference type="NCBI Taxonomy" id="161013"/>
    <lineage>
        <taxon>Eukaryota</taxon>
        <taxon>Metazoa</taxon>
        <taxon>Ecdysozoa</taxon>
        <taxon>Arthropoda</taxon>
        <taxon>Hexapoda</taxon>
        <taxon>Insecta</taxon>
        <taxon>Pterygota</taxon>
        <taxon>Neoptera</taxon>
        <taxon>Paraneoptera</taxon>
        <taxon>Thysanoptera</taxon>
        <taxon>Terebrantia</taxon>
        <taxon>Thripoidea</taxon>
        <taxon>Thripidae</taxon>
        <taxon>Thrips</taxon>
    </lineage>
</organism>
<comment type="similarity">
    <text evidence="1">Belongs to the peptidase S1 family.</text>
</comment>
<dbReference type="GeneID" id="117653429"/>
<evidence type="ECO:0000256" key="5">
    <source>
        <dbReference type="ARBA" id="ARBA00023157"/>
    </source>
</evidence>
<dbReference type="PROSITE" id="PS50240">
    <property type="entry name" value="TRYPSIN_DOM"/>
    <property type="match status" value="1"/>
</dbReference>
<dbReference type="SMART" id="SM00020">
    <property type="entry name" value="Tryp_SPc"/>
    <property type="match status" value="1"/>
</dbReference>
<keyword evidence="3 6" id="KW-0378">Hydrolase</keyword>
<dbReference type="Proteomes" id="UP000515158">
    <property type="component" value="Unplaced"/>
</dbReference>
<feature type="signal peptide" evidence="7">
    <location>
        <begin position="1"/>
        <end position="19"/>
    </location>
</feature>
<gene>
    <name evidence="10" type="primary">LOC117653429</name>
</gene>
<dbReference type="OrthoDB" id="5565075at2759"/>
<evidence type="ECO:0000256" key="4">
    <source>
        <dbReference type="ARBA" id="ARBA00022825"/>
    </source>
</evidence>
<dbReference type="PROSITE" id="PS00134">
    <property type="entry name" value="TRYPSIN_HIS"/>
    <property type="match status" value="1"/>
</dbReference>
<keyword evidence="4 6" id="KW-0720">Serine protease</keyword>
<keyword evidence="9" id="KW-1185">Reference proteome</keyword>